<evidence type="ECO:0000313" key="1">
    <source>
        <dbReference type="EMBL" id="POO00883.1"/>
    </source>
</evidence>
<name>A0A2P5FSV9_TREOI</name>
<accession>A0A2P5FSV9</accession>
<protein>
    <submittedName>
        <fullName evidence="1">Uncharacterized protein</fullName>
    </submittedName>
</protein>
<dbReference type="EMBL" id="JXTC01000011">
    <property type="protein sequence ID" value="POO00883.1"/>
    <property type="molecule type" value="Genomic_DNA"/>
</dbReference>
<reference evidence="2" key="1">
    <citation type="submission" date="2016-06" db="EMBL/GenBank/DDBJ databases">
        <title>Parallel loss of symbiosis genes in relatives of nitrogen-fixing non-legume Parasponia.</title>
        <authorList>
            <person name="Van Velzen R."/>
            <person name="Holmer R."/>
            <person name="Bu F."/>
            <person name="Rutten L."/>
            <person name="Van Zeijl A."/>
            <person name="Liu W."/>
            <person name="Santuari L."/>
            <person name="Cao Q."/>
            <person name="Sharma T."/>
            <person name="Shen D."/>
            <person name="Roswanjaya Y."/>
            <person name="Wardhani T."/>
            <person name="Kalhor M.S."/>
            <person name="Jansen J."/>
            <person name="Van den Hoogen J."/>
            <person name="Gungor B."/>
            <person name="Hartog M."/>
            <person name="Hontelez J."/>
            <person name="Verver J."/>
            <person name="Yang W.-C."/>
            <person name="Schijlen E."/>
            <person name="Repin R."/>
            <person name="Schilthuizen M."/>
            <person name="Schranz E."/>
            <person name="Heidstra R."/>
            <person name="Miyata K."/>
            <person name="Fedorova E."/>
            <person name="Kohlen W."/>
            <person name="Bisseling T."/>
            <person name="Smit S."/>
            <person name="Geurts R."/>
        </authorList>
    </citation>
    <scope>NUCLEOTIDE SEQUENCE [LARGE SCALE GENOMIC DNA]</scope>
    <source>
        <strain evidence="2">cv. RG33-2</strain>
    </source>
</reference>
<evidence type="ECO:0000313" key="2">
    <source>
        <dbReference type="Proteomes" id="UP000237000"/>
    </source>
</evidence>
<gene>
    <name evidence="1" type="ORF">TorRG33x02_035140</name>
</gene>
<dbReference type="Proteomes" id="UP000237000">
    <property type="component" value="Unassembled WGS sequence"/>
</dbReference>
<proteinExistence type="predicted"/>
<dbReference type="InParanoid" id="A0A2P5FSV9"/>
<sequence length="118" mass="13264">MGSWIAGSEKKKTFDLTKCSVEWPLQLGGINDYGIVEPWIRYMPVLVDLIRCLQKWLSFSKWAEFTPFAFGNNGCALVRCDAGGLYCYNPNNNGLECFSLQMSVTGCTNYVRGAYPLN</sequence>
<keyword evidence="2" id="KW-1185">Reference proteome</keyword>
<comment type="caution">
    <text evidence="1">The sequence shown here is derived from an EMBL/GenBank/DDBJ whole genome shotgun (WGS) entry which is preliminary data.</text>
</comment>
<dbReference type="AlphaFoldDB" id="A0A2P5FSV9"/>
<organism evidence="1 2">
    <name type="scientific">Trema orientale</name>
    <name type="common">Charcoal tree</name>
    <name type="synonym">Celtis orientalis</name>
    <dbReference type="NCBI Taxonomy" id="63057"/>
    <lineage>
        <taxon>Eukaryota</taxon>
        <taxon>Viridiplantae</taxon>
        <taxon>Streptophyta</taxon>
        <taxon>Embryophyta</taxon>
        <taxon>Tracheophyta</taxon>
        <taxon>Spermatophyta</taxon>
        <taxon>Magnoliopsida</taxon>
        <taxon>eudicotyledons</taxon>
        <taxon>Gunneridae</taxon>
        <taxon>Pentapetalae</taxon>
        <taxon>rosids</taxon>
        <taxon>fabids</taxon>
        <taxon>Rosales</taxon>
        <taxon>Cannabaceae</taxon>
        <taxon>Trema</taxon>
    </lineage>
</organism>